<dbReference type="AlphaFoldDB" id="A0AAJ0FYB5"/>
<dbReference type="GO" id="GO:0005576">
    <property type="term" value="C:extracellular region"/>
    <property type="evidence" value="ECO:0007669"/>
    <property type="project" value="UniProtKB-ARBA"/>
</dbReference>
<dbReference type="SUPFAM" id="SSF54897">
    <property type="entry name" value="Protease propeptides/inhibitors"/>
    <property type="match status" value="1"/>
</dbReference>
<dbReference type="Pfam" id="PF00082">
    <property type="entry name" value="Peptidase_S8"/>
    <property type="match status" value="1"/>
</dbReference>
<evidence type="ECO:0000313" key="12">
    <source>
        <dbReference type="Proteomes" id="UP001251528"/>
    </source>
</evidence>
<dbReference type="InterPro" id="IPR034193">
    <property type="entry name" value="PCSK9_ProteinaseK-like"/>
</dbReference>
<dbReference type="InterPro" id="IPR000209">
    <property type="entry name" value="Peptidase_S8/S53_dom"/>
</dbReference>
<dbReference type="InterPro" id="IPR010259">
    <property type="entry name" value="S8pro/Inhibitor_I9"/>
</dbReference>
<accession>A0AAJ0FYB5</accession>
<sequence>MQFLELALFLATALAVPVAERSQPAPLLGPSNETAVIPDKYIVVFRDDAVTAQVEGAMTSFTTGADKVFNDGFKGFAGTLNDTALEALRKHADVEFIEKDAVVSFGCVDCEPRWTTQRGAPWGLGRISHRRKGNFNYRYDGNAGAGTCAYVIDTGIDDKHPDFEGRAKQVKSFVQGEEVDGHGHGTHCAGTVGGKVFGVAKKTSLYGVKVLANNGRGSVSGIIAGMNFVAYDHKTRKCPRGVVVNVSLGGPYSEAENRAIAKLVRSGVFVAVAAGNSAQDSSAFSPASAKGVCTVAASDVNDYFAPFSNYGKPVNVIAPGVNVLSTLPGGKTGELSGTSMAAPHVAGMAAVLAARERIRGQNICGRIRRLASKNIADRVPQYTTNALAFMGS</sequence>
<protein>
    <submittedName>
        <fullName evidence="11">Uncharacterized protein</fullName>
    </submittedName>
</protein>
<dbReference type="GO" id="GO:0004252">
    <property type="term" value="F:serine-type endopeptidase activity"/>
    <property type="evidence" value="ECO:0007669"/>
    <property type="project" value="UniProtKB-UniRule"/>
</dbReference>
<evidence type="ECO:0000256" key="2">
    <source>
        <dbReference type="ARBA" id="ARBA00022670"/>
    </source>
</evidence>
<evidence type="ECO:0000256" key="6">
    <source>
        <dbReference type="PROSITE-ProRule" id="PRU01240"/>
    </source>
</evidence>
<dbReference type="EMBL" id="JASWJB010000006">
    <property type="protein sequence ID" value="KAK2616444.1"/>
    <property type="molecule type" value="Genomic_DNA"/>
</dbReference>
<keyword evidence="3 8" id="KW-0732">Signal</keyword>
<keyword evidence="2 6" id="KW-0645">Protease</keyword>
<dbReference type="InterPro" id="IPR023828">
    <property type="entry name" value="Peptidase_S8_Ser-AS"/>
</dbReference>
<dbReference type="InterPro" id="IPR015500">
    <property type="entry name" value="Peptidase_S8_subtilisin-rel"/>
</dbReference>
<keyword evidence="4 6" id="KW-0378">Hydrolase</keyword>
<dbReference type="InterPro" id="IPR050131">
    <property type="entry name" value="Peptidase_S8_subtilisin-like"/>
</dbReference>
<feature type="active site" description="Charge relay system" evidence="6">
    <location>
        <position position="339"/>
    </location>
</feature>
<dbReference type="PRINTS" id="PR00723">
    <property type="entry name" value="SUBTILISIN"/>
</dbReference>
<gene>
    <name evidence="11" type="ORF">QQS21_000686</name>
</gene>
<dbReference type="Gene3D" id="3.30.70.80">
    <property type="entry name" value="Peptidase S8 propeptide/proteinase inhibitor I9"/>
    <property type="match status" value="1"/>
</dbReference>
<evidence type="ECO:0000256" key="7">
    <source>
        <dbReference type="RuleBase" id="RU003355"/>
    </source>
</evidence>
<evidence type="ECO:0000313" key="11">
    <source>
        <dbReference type="EMBL" id="KAK2616444.1"/>
    </source>
</evidence>
<proteinExistence type="inferred from homology"/>
<keyword evidence="12" id="KW-1185">Reference proteome</keyword>
<dbReference type="Gene3D" id="3.40.50.200">
    <property type="entry name" value="Peptidase S8/S53 domain"/>
    <property type="match status" value="1"/>
</dbReference>
<dbReference type="Proteomes" id="UP001251528">
    <property type="component" value="Unassembled WGS sequence"/>
</dbReference>
<dbReference type="CDD" id="cd04077">
    <property type="entry name" value="Peptidases_S8_PCSK9_ProteinaseK_like"/>
    <property type="match status" value="1"/>
</dbReference>
<evidence type="ECO:0000256" key="8">
    <source>
        <dbReference type="SAM" id="SignalP"/>
    </source>
</evidence>
<dbReference type="PROSITE" id="PS00136">
    <property type="entry name" value="SUBTILASE_ASP"/>
    <property type="match status" value="1"/>
</dbReference>
<name>A0AAJ0FYB5_9HYPO</name>
<dbReference type="GO" id="GO:0006508">
    <property type="term" value="P:proteolysis"/>
    <property type="evidence" value="ECO:0007669"/>
    <property type="project" value="UniProtKB-KW"/>
</dbReference>
<evidence type="ECO:0000256" key="4">
    <source>
        <dbReference type="ARBA" id="ARBA00022801"/>
    </source>
</evidence>
<feature type="active site" description="Charge relay system" evidence="6">
    <location>
        <position position="184"/>
    </location>
</feature>
<dbReference type="FunFam" id="3.40.50.200:FF:000014">
    <property type="entry name" value="Proteinase K"/>
    <property type="match status" value="1"/>
</dbReference>
<comment type="caution">
    <text evidence="11">The sequence shown here is derived from an EMBL/GenBank/DDBJ whole genome shotgun (WGS) entry which is preliminary data.</text>
</comment>
<keyword evidence="5 6" id="KW-0720">Serine protease</keyword>
<organism evidence="11 12">
    <name type="scientific">Conoideocrella luteorostrata</name>
    <dbReference type="NCBI Taxonomy" id="1105319"/>
    <lineage>
        <taxon>Eukaryota</taxon>
        <taxon>Fungi</taxon>
        <taxon>Dikarya</taxon>
        <taxon>Ascomycota</taxon>
        <taxon>Pezizomycotina</taxon>
        <taxon>Sordariomycetes</taxon>
        <taxon>Hypocreomycetidae</taxon>
        <taxon>Hypocreales</taxon>
        <taxon>Clavicipitaceae</taxon>
        <taxon>Conoideocrella</taxon>
    </lineage>
</organism>
<evidence type="ECO:0000259" key="9">
    <source>
        <dbReference type="Pfam" id="PF00082"/>
    </source>
</evidence>
<evidence type="ECO:0000259" key="10">
    <source>
        <dbReference type="Pfam" id="PF05922"/>
    </source>
</evidence>
<evidence type="ECO:0000256" key="5">
    <source>
        <dbReference type="ARBA" id="ARBA00022825"/>
    </source>
</evidence>
<feature type="chain" id="PRO_5042533380" evidence="8">
    <location>
        <begin position="16"/>
        <end position="392"/>
    </location>
</feature>
<evidence type="ECO:0000256" key="1">
    <source>
        <dbReference type="ARBA" id="ARBA00011073"/>
    </source>
</evidence>
<dbReference type="InterPro" id="IPR023827">
    <property type="entry name" value="Peptidase_S8_Asp-AS"/>
</dbReference>
<dbReference type="PROSITE" id="PS51892">
    <property type="entry name" value="SUBTILASE"/>
    <property type="match status" value="1"/>
</dbReference>
<evidence type="ECO:0000256" key="3">
    <source>
        <dbReference type="ARBA" id="ARBA00022729"/>
    </source>
</evidence>
<dbReference type="PROSITE" id="PS00138">
    <property type="entry name" value="SUBTILASE_SER"/>
    <property type="match status" value="1"/>
</dbReference>
<dbReference type="PANTHER" id="PTHR43806">
    <property type="entry name" value="PEPTIDASE S8"/>
    <property type="match status" value="1"/>
</dbReference>
<comment type="similarity">
    <text evidence="1 6 7">Belongs to the peptidase S8 family.</text>
</comment>
<dbReference type="Pfam" id="PF05922">
    <property type="entry name" value="Inhibitor_I9"/>
    <property type="match status" value="1"/>
</dbReference>
<dbReference type="PROSITE" id="PS00137">
    <property type="entry name" value="SUBTILASE_HIS"/>
    <property type="match status" value="1"/>
</dbReference>
<dbReference type="InterPro" id="IPR036852">
    <property type="entry name" value="Peptidase_S8/S53_dom_sf"/>
</dbReference>
<dbReference type="InterPro" id="IPR037045">
    <property type="entry name" value="S8pro/Inhibitor_I9_sf"/>
</dbReference>
<feature type="signal peptide" evidence="8">
    <location>
        <begin position="1"/>
        <end position="15"/>
    </location>
</feature>
<feature type="domain" description="Peptidase S8/S53" evidence="9">
    <location>
        <begin position="151"/>
        <end position="354"/>
    </location>
</feature>
<feature type="domain" description="Inhibitor I9" evidence="10">
    <location>
        <begin position="59"/>
        <end position="104"/>
    </location>
</feature>
<dbReference type="SUPFAM" id="SSF52743">
    <property type="entry name" value="Subtilisin-like"/>
    <property type="match status" value="1"/>
</dbReference>
<reference evidence="11" key="1">
    <citation type="submission" date="2023-06" db="EMBL/GenBank/DDBJ databases">
        <title>Conoideocrella luteorostrata (Hypocreales: Clavicipitaceae), a potential biocontrol fungus for elongate hemlock scale in United States Christmas tree production areas.</title>
        <authorList>
            <person name="Barrett H."/>
            <person name="Lovett B."/>
            <person name="Macias A.M."/>
            <person name="Stajich J.E."/>
            <person name="Kasson M.T."/>
        </authorList>
    </citation>
    <scope>NUCLEOTIDE SEQUENCE</scope>
    <source>
        <strain evidence="11">ARSEF 14590</strain>
    </source>
</reference>
<dbReference type="InterPro" id="IPR022398">
    <property type="entry name" value="Peptidase_S8_His-AS"/>
</dbReference>
<feature type="active site" description="Charge relay system" evidence="6">
    <location>
        <position position="153"/>
    </location>
</feature>
<dbReference type="PANTHER" id="PTHR43806:SF58">
    <property type="entry name" value="ALKALINE PROTEASE 1-RELATED"/>
    <property type="match status" value="1"/>
</dbReference>